<dbReference type="OrthoDB" id="2874181at2"/>
<gene>
    <name evidence="5" type="ORF">DFR42_1217</name>
</gene>
<dbReference type="PROSITE" id="PS00498">
    <property type="entry name" value="TYROSINASE_2"/>
    <property type="match status" value="1"/>
</dbReference>
<dbReference type="PROSITE" id="PS00497">
    <property type="entry name" value="TYROSINASE_1"/>
    <property type="match status" value="1"/>
</dbReference>
<dbReference type="InterPro" id="IPR057190">
    <property type="entry name" value="DUF7868"/>
</dbReference>
<evidence type="ECO:0000313" key="5">
    <source>
        <dbReference type="EMBL" id="PXX35272.1"/>
    </source>
</evidence>
<dbReference type="InterPro" id="IPR008922">
    <property type="entry name" value="Di-copper_centre_dom_sf"/>
</dbReference>
<sequence>MTFERKDVSKLGSDWNDTLVWYAKAVGKLQERPLASRTSWRFLAAMHGFNEELWSAHGYYSSGEALPSQSDKARFWDQCQHQSWYFLPWHRGYLASFEAIVRSAVVELGGPADWALPYWNYFDPDSRSVPPAFLQKTMPDGSPNHLYVEARYGDGEGNFIILPEDISLNALKDHAFVGGNTGGHPGFGGPETEFWHGKGVNGHLEFDPHNTVHGLVGGTADPAHPTNRAAYGLMSTPATAALDPIFWLHHANIDRLWEVWRKRDPQNLDPDQETWLKGPVDRKFIVPDADGEGITFTAAQMLDTTAAPLNYTYQDTSDPLAGSTRKKVRLTGLRLLSDAPMVNFLENKSAGGQVATELLGANASTIKLAGGVSQTRVTLDKASADKVNNSFESVKLLSATPREPDRVFLNLENIRGKNDAAVFYVYVNVPDGDKPQDHPENKVGVLSLFGVSDASKTDSPHGGAGITQVFEITGIVDNLHLDENQLSDTLQVQFVPRNTIKPEHDITVERVSVFRESL</sequence>
<dbReference type="GO" id="GO:0016491">
    <property type="term" value="F:oxidoreductase activity"/>
    <property type="evidence" value="ECO:0007669"/>
    <property type="project" value="InterPro"/>
</dbReference>
<keyword evidence="6" id="KW-1185">Reference proteome</keyword>
<dbReference type="PANTHER" id="PTHR11474">
    <property type="entry name" value="TYROSINASE FAMILY MEMBER"/>
    <property type="match status" value="1"/>
</dbReference>
<keyword evidence="1" id="KW-0479">Metal-binding</keyword>
<accession>A0A318IM43</accession>
<dbReference type="Proteomes" id="UP000247792">
    <property type="component" value="Unassembled WGS sequence"/>
</dbReference>
<protein>
    <submittedName>
        <fullName evidence="5">Tyrosinase</fullName>
    </submittedName>
</protein>
<organism evidence="5 6">
    <name type="scientific">Undibacterium pigrum</name>
    <dbReference type="NCBI Taxonomy" id="401470"/>
    <lineage>
        <taxon>Bacteria</taxon>
        <taxon>Pseudomonadati</taxon>
        <taxon>Pseudomonadota</taxon>
        <taxon>Betaproteobacteria</taxon>
        <taxon>Burkholderiales</taxon>
        <taxon>Oxalobacteraceae</taxon>
        <taxon>Undibacterium</taxon>
    </lineage>
</organism>
<name>A0A318IM43_9BURK</name>
<dbReference type="PRINTS" id="PR00092">
    <property type="entry name" value="TYROSINASE"/>
</dbReference>
<dbReference type="Pfam" id="PF00264">
    <property type="entry name" value="Tyrosinase"/>
    <property type="match status" value="2"/>
</dbReference>
<dbReference type="InterPro" id="IPR050316">
    <property type="entry name" value="Tyrosinase/Hemocyanin"/>
</dbReference>
<dbReference type="InterPro" id="IPR002227">
    <property type="entry name" value="Tyrosinase_Cu-bd"/>
</dbReference>
<dbReference type="AlphaFoldDB" id="A0A318IM43"/>
<evidence type="ECO:0000256" key="2">
    <source>
        <dbReference type="ARBA" id="ARBA00023008"/>
    </source>
</evidence>
<dbReference type="Gene3D" id="1.10.1280.10">
    <property type="entry name" value="Di-copper center containing domain from catechol oxidase"/>
    <property type="match status" value="1"/>
</dbReference>
<feature type="domain" description="Tyrosinase copper-binding" evidence="3">
    <location>
        <begin position="81"/>
        <end position="98"/>
    </location>
</feature>
<comment type="caution">
    <text evidence="5">The sequence shown here is derived from an EMBL/GenBank/DDBJ whole genome shotgun (WGS) entry which is preliminary data.</text>
</comment>
<evidence type="ECO:0000256" key="1">
    <source>
        <dbReference type="ARBA" id="ARBA00022723"/>
    </source>
</evidence>
<feature type="domain" description="Tyrosinase copper-binding" evidence="4">
    <location>
        <begin position="243"/>
        <end position="254"/>
    </location>
</feature>
<evidence type="ECO:0000259" key="4">
    <source>
        <dbReference type="PROSITE" id="PS00498"/>
    </source>
</evidence>
<proteinExistence type="predicted"/>
<evidence type="ECO:0000313" key="6">
    <source>
        <dbReference type="Proteomes" id="UP000247792"/>
    </source>
</evidence>
<dbReference type="Pfam" id="PF25271">
    <property type="entry name" value="DUF7868"/>
    <property type="match status" value="1"/>
</dbReference>
<dbReference type="RefSeq" id="WP_110258257.1">
    <property type="nucleotide sequence ID" value="NZ_QJKB01000021.1"/>
</dbReference>
<dbReference type="SUPFAM" id="SSF48056">
    <property type="entry name" value="Di-copper centre-containing domain"/>
    <property type="match status" value="1"/>
</dbReference>
<reference evidence="5 6" key="1">
    <citation type="submission" date="2018-05" db="EMBL/GenBank/DDBJ databases">
        <title>Genomic Encyclopedia of Type Strains, Phase IV (KMG-IV): sequencing the most valuable type-strain genomes for metagenomic binning, comparative biology and taxonomic classification.</title>
        <authorList>
            <person name="Goeker M."/>
        </authorList>
    </citation>
    <scope>NUCLEOTIDE SEQUENCE [LARGE SCALE GENOMIC DNA]</scope>
    <source>
        <strain evidence="5 6">DSM 19792</strain>
    </source>
</reference>
<dbReference type="GO" id="GO:0046872">
    <property type="term" value="F:metal ion binding"/>
    <property type="evidence" value="ECO:0007669"/>
    <property type="project" value="UniProtKB-KW"/>
</dbReference>
<dbReference type="PANTHER" id="PTHR11474:SF76">
    <property type="entry name" value="SHKT DOMAIN-CONTAINING PROTEIN"/>
    <property type="match status" value="1"/>
</dbReference>
<dbReference type="EMBL" id="QJKB01000021">
    <property type="protein sequence ID" value="PXX35272.1"/>
    <property type="molecule type" value="Genomic_DNA"/>
</dbReference>
<evidence type="ECO:0000259" key="3">
    <source>
        <dbReference type="PROSITE" id="PS00497"/>
    </source>
</evidence>
<keyword evidence="2" id="KW-0186">Copper</keyword>